<evidence type="ECO:0008006" key="5">
    <source>
        <dbReference type="Google" id="ProtNLM"/>
    </source>
</evidence>
<protein>
    <recommendedName>
        <fullName evidence="5">Metal-binding protein</fullName>
    </recommendedName>
</protein>
<organism evidence="3 4">
    <name type="scientific">Tolypothrix tenuis PCC 7101</name>
    <dbReference type="NCBI Taxonomy" id="231146"/>
    <lineage>
        <taxon>Bacteria</taxon>
        <taxon>Bacillati</taxon>
        <taxon>Cyanobacteriota</taxon>
        <taxon>Cyanophyceae</taxon>
        <taxon>Nostocales</taxon>
        <taxon>Tolypothrichaceae</taxon>
        <taxon>Tolypothrix</taxon>
    </lineage>
</organism>
<dbReference type="EMBL" id="AP018248">
    <property type="protein sequence ID" value="BAZ01712.1"/>
    <property type="molecule type" value="Genomic_DNA"/>
</dbReference>
<dbReference type="Proteomes" id="UP000218785">
    <property type="component" value="Chromosome"/>
</dbReference>
<dbReference type="InterPro" id="IPR019250">
    <property type="entry name" value="DUF2227_metal-bd"/>
</dbReference>
<dbReference type="PANTHER" id="PTHR39085:SF1">
    <property type="entry name" value="SLL0924 PROTEIN"/>
    <property type="match status" value="1"/>
</dbReference>
<keyword evidence="2" id="KW-0812">Transmembrane</keyword>
<gene>
    <name evidence="3" type="ORF">NIES37_57170</name>
</gene>
<feature type="transmembrane region" description="Helical" evidence="2">
    <location>
        <begin position="92"/>
        <end position="110"/>
    </location>
</feature>
<evidence type="ECO:0000313" key="3">
    <source>
        <dbReference type="EMBL" id="BAZ01712.1"/>
    </source>
</evidence>
<proteinExistence type="predicted"/>
<reference evidence="3 4" key="1">
    <citation type="submission" date="2017-06" db="EMBL/GenBank/DDBJ databases">
        <title>Genome sequencing of cyanobaciteial culture collection at National Institute for Environmental Studies (NIES).</title>
        <authorList>
            <person name="Hirose Y."/>
            <person name="Shimura Y."/>
            <person name="Fujisawa T."/>
            <person name="Nakamura Y."/>
            <person name="Kawachi M."/>
        </authorList>
    </citation>
    <scope>NUCLEOTIDE SEQUENCE [LARGE SCALE GENOMIC DNA]</scope>
    <source>
        <strain evidence="3 4">NIES-37</strain>
    </source>
</reference>
<sequence length="224" mass="24520">MPSGRTHDSITLYALPIVAGVTFWQTGSSNVTLFVSGGFLFGGLMFGPDLDIYSIQYQRWGFLRWIWLPYQKSLRHRSFLSHGPIIGTTLRVVYLCCLLAIATIIFVAIAEKLLNTASLWQNVGGTVERSLTSYGTEFLALFLGMELGAMSHTLSDWSNSTYKRVKRQGVRALLPSGKIKKRKPYRAGGQGAGGRGSRGSRGSRGVEGAGRQRKQGGKGTRGNK</sequence>
<keyword evidence="4" id="KW-1185">Reference proteome</keyword>
<dbReference type="PANTHER" id="PTHR39085">
    <property type="entry name" value="SLL0924 PROTEIN"/>
    <property type="match status" value="1"/>
</dbReference>
<name>A0A1Z4N7T3_9CYAN</name>
<evidence type="ECO:0000313" key="4">
    <source>
        <dbReference type="Proteomes" id="UP000218785"/>
    </source>
</evidence>
<feature type="compositionally biased region" description="Basic residues" evidence="1">
    <location>
        <begin position="211"/>
        <end position="224"/>
    </location>
</feature>
<accession>A0A1Z4N7T3</accession>
<dbReference type="Pfam" id="PF09988">
    <property type="entry name" value="DUF2227"/>
    <property type="match status" value="1"/>
</dbReference>
<feature type="transmembrane region" description="Helical" evidence="2">
    <location>
        <begin position="12"/>
        <end position="41"/>
    </location>
</feature>
<feature type="compositionally biased region" description="Gly residues" evidence="1">
    <location>
        <begin position="188"/>
        <end position="199"/>
    </location>
</feature>
<evidence type="ECO:0000256" key="1">
    <source>
        <dbReference type="SAM" id="MobiDB-lite"/>
    </source>
</evidence>
<dbReference type="RefSeq" id="WP_096581454.1">
    <property type="nucleotide sequence ID" value="NZ_CAWNJS010000001.1"/>
</dbReference>
<dbReference type="KEGG" id="ttq:NIES37_57170"/>
<dbReference type="AlphaFoldDB" id="A0A1Z4N7T3"/>
<feature type="region of interest" description="Disordered" evidence="1">
    <location>
        <begin position="178"/>
        <end position="224"/>
    </location>
</feature>
<keyword evidence="2" id="KW-0472">Membrane</keyword>
<keyword evidence="2" id="KW-1133">Transmembrane helix</keyword>
<evidence type="ECO:0000256" key="2">
    <source>
        <dbReference type="SAM" id="Phobius"/>
    </source>
</evidence>